<protein>
    <submittedName>
        <fullName evidence="2">Uncharacterized protein</fullName>
    </submittedName>
</protein>
<name>A0A6G1H534_9PEZI</name>
<feature type="region of interest" description="Disordered" evidence="1">
    <location>
        <begin position="1"/>
        <end position="24"/>
    </location>
</feature>
<sequence length="168" mass="17198">MACLPFCSSDNESTPAAGTRDRASGRPGWVLRRCCWAAGGLSGLAAGSCPGFALQHRVSQAFKPPQRGPGPGGHFSPALLAELSSVGGDPDVEIVAAPTCPLSAVKATTSARSARRARLQAALGHATRCKLPAARASVGPDKGRRVRFSLLVALASALGWPARMGQSV</sequence>
<gene>
    <name evidence="2" type="ORF">K402DRAFT_32062</name>
</gene>
<accession>A0A6G1H534</accession>
<evidence type="ECO:0000256" key="1">
    <source>
        <dbReference type="SAM" id="MobiDB-lite"/>
    </source>
</evidence>
<dbReference type="AlphaFoldDB" id="A0A6G1H534"/>
<dbReference type="EMBL" id="ML977149">
    <property type="protein sequence ID" value="KAF1988265.1"/>
    <property type="molecule type" value="Genomic_DNA"/>
</dbReference>
<evidence type="ECO:0000313" key="3">
    <source>
        <dbReference type="Proteomes" id="UP000800041"/>
    </source>
</evidence>
<proteinExistence type="predicted"/>
<organism evidence="2 3">
    <name type="scientific">Aulographum hederae CBS 113979</name>
    <dbReference type="NCBI Taxonomy" id="1176131"/>
    <lineage>
        <taxon>Eukaryota</taxon>
        <taxon>Fungi</taxon>
        <taxon>Dikarya</taxon>
        <taxon>Ascomycota</taxon>
        <taxon>Pezizomycotina</taxon>
        <taxon>Dothideomycetes</taxon>
        <taxon>Pleosporomycetidae</taxon>
        <taxon>Aulographales</taxon>
        <taxon>Aulographaceae</taxon>
    </lineage>
</organism>
<evidence type="ECO:0000313" key="2">
    <source>
        <dbReference type="EMBL" id="KAF1988265.1"/>
    </source>
</evidence>
<keyword evidence="3" id="KW-1185">Reference proteome</keyword>
<dbReference type="Proteomes" id="UP000800041">
    <property type="component" value="Unassembled WGS sequence"/>
</dbReference>
<reference evidence="2" key="1">
    <citation type="journal article" date="2020" name="Stud. Mycol.">
        <title>101 Dothideomycetes genomes: a test case for predicting lifestyles and emergence of pathogens.</title>
        <authorList>
            <person name="Haridas S."/>
            <person name="Albert R."/>
            <person name="Binder M."/>
            <person name="Bloem J."/>
            <person name="Labutti K."/>
            <person name="Salamov A."/>
            <person name="Andreopoulos B."/>
            <person name="Baker S."/>
            <person name="Barry K."/>
            <person name="Bills G."/>
            <person name="Bluhm B."/>
            <person name="Cannon C."/>
            <person name="Castanera R."/>
            <person name="Culley D."/>
            <person name="Daum C."/>
            <person name="Ezra D."/>
            <person name="Gonzalez J."/>
            <person name="Henrissat B."/>
            <person name="Kuo A."/>
            <person name="Liang C."/>
            <person name="Lipzen A."/>
            <person name="Lutzoni F."/>
            <person name="Magnuson J."/>
            <person name="Mondo S."/>
            <person name="Nolan M."/>
            <person name="Ohm R."/>
            <person name="Pangilinan J."/>
            <person name="Park H.-J."/>
            <person name="Ramirez L."/>
            <person name="Alfaro M."/>
            <person name="Sun H."/>
            <person name="Tritt A."/>
            <person name="Yoshinaga Y."/>
            <person name="Zwiers L.-H."/>
            <person name="Turgeon B."/>
            <person name="Goodwin S."/>
            <person name="Spatafora J."/>
            <person name="Crous P."/>
            <person name="Grigoriev I."/>
        </authorList>
    </citation>
    <scope>NUCLEOTIDE SEQUENCE</scope>
    <source>
        <strain evidence="2">CBS 113979</strain>
    </source>
</reference>